<organism evidence="1 2">
    <name type="scientific">Panagrolaimus sp. ES5</name>
    <dbReference type="NCBI Taxonomy" id="591445"/>
    <lineage>
        <taxon>Eukaryota</taxon>
        <taxon>Metazoa</taxon>
        <taxon>Ecdysozoa</taxon>
        <taxon>Nematoda</taxon>
        <taxon>Chromadorea</taxon>
        <taxon>Rhabditida</taxon>
        <taxon>Tylenchina</taxon>
        <taxon>Panagrolaimomorpha</taxon>
        <taxon>Panagrolaimoidea</taxon>
        <taxon>Panagrolaimidae</taxon>
        <taxon>Panagrolaimus</taxon>
    </lineage>
</organism>
<reference evidence="2" key="1">
    <citation type="submission" date="2022-11" db="UniProtKB">
        <authorList>
            <consortium name="WormBaseParasite"/>
        </authorList>
    </citation>
    <scope>IDENTIFICATION</scope>
</reference>
<evidence type="ECO:0000313" key="1">
    <source>
        <dbReference type="Proteomes" id="UP000887579"/>
    </source>
</evidence>
<proteinExistence type="predicted"/>
<evidence type="ECO:0000313" key="2">
    <source>
        <dbReference type="WBParaSite" id="ES5_v2.g30492.t1"/>
    </source>
</evidence>
<name>A0AC34GLM5_9BILA</name>
<protein>
    <submittedName>
        <fullName evidence="2">Major sperm protein</fullName>
    </submittedName>
</protein>
<dbReference type="Proteomes" id="UP000887579">
    <property type="component" value="Unplaced"/>
</dbReference>
<dbReference type="WBParaSite" id="ES5_v2.g30492.t1">
    <property type="protein sequence ID" value="ES5_v2.g30492.t1"/>
    <property type="gene ID" value="ES5_v2.g30492"/>
</dbReference>
<accession>A0AC34GLM5</accession>
<sequence length="138" mass="15923">MMVTAPKHYCCRPNIGYVRPGDTVELQVMVEPMKDEKKIEQERHKFMIQSMYVKDAPGDLKSQASQVDEPEAPIKELAPPADFWAKDHSKKDIMFHKFTVAFHQQTMTKDKLDGILMDLTSRAAAEAAAEMERERRRE</sequence>